<dbReference type="GO" id="GO:0006412">
    <property type="term" value="P:translation"/>
    <property type="evidence" value="ECO:0007669"/>
    <property type="project" value="UniProtKB-UniRule"/>
</dbReference>
<dbReference type="HAMAP" id="MF_01363">
    <property type="entry name" value="Ribosomal_bL21"/>
    <property type="match status" value="1"/>
</dbReference>
<accession>Q4JN52</accession>
<evidence type="ECO:0000256" key="6">
    <source>
        <dbReference type="HAMAP-Rule" id="MF_01363"/>
    </source>
</evidence>
<dbReference type="Pfam" id="PF00829">
    <property type="entry name" value="Ribosomal_L21p"/>
    <property type="match status" value="1"/>
</dbReference>
<reference evidence="8" key="1">
    <citation type="journal article" date="2005" name="PLoS Biol.">
        <title>New insights into metabolic properties of marine bacteria encoding proteorhodopsins.</title>
        <authorList>
            <person name="Sabehi G."/>
            <person name="Loy A."/>
            <person name="Jung K.H."/>
            <person name="Partha R."/>
            <person name="Spudich J.L."/>
            <person name="Isaacson T."/>
            <person name="Hirschberg J."/>
            <person name="Wagner M."/>
            <person name="Beja O."/>
        </authorList>
    </citation>
    <scope>NUCLEOTIDE SEQUENCE</scope>
</reference>
<dbReference type="PROSITE" id="PS01169">
    <property type="entry name" value="RIBOSOMAL_L21"/>
    <property type="match status" value="1"/>
</dbReference>
<keyword evidence="4 6" id="KW-0689">Ribosomal protein</keyword>
<comment type="similarity">
    <text evidence="1 6 7">Belongs to the bacterial ribosomal protein bL21 family.</text>
</comment>
<evidence type="ECO:0000313" key="8">
    <source>
        <dbReference type="EMBL" id="AAY89945.1"/>
    </source>
</evidence>
<keyword evidence="2 6" id="KW-0699">rRNA-binding</keyword>
<dbReference type="InterPro" id="IPR036164">
    <property type="entry name" value="bL21-like_sf"/>
</dbReference>
<dbReference type="InterPro" id="IPR018258">
    <property type="entry name" value="Ribosomal_bL21_CS"/>
</dbReference>
<evidence type="ECO:0000256" key="2">
    <source>
        <dbReference type="ARBA" id="ARBA00022730"/>
    </source>
</evidence>
<dbReference type="GO" id="GO:0019843">
    <property type="term" value="F:rRNA binding"/>
    <property type="evidence" value="ECO:0007669"/>
    <property type="project" value="UniProtKB-UniRule"/>
</dbReference>
<evidence type="ECO:0000256" key="4">
    <source>
        <dbReference type="ARBA" id="ARBA00022980"/>
    </source>
</evidence>
<evidence type="ECO:0000256" key="1">
    <source>
        <dbReference type="ARBA" id="ARBA00008563"/>
    </source>
</evidence>
<gene>
    <name evidence="6 8" type="primary">rplU</name>
</gene>
<dbReference type="GO" id="GO:1990904">
    <property type="term" value="C:ribonucleoprotein complex"/>
    <property type="evidence" value="ECO:0007669"/>
    <property type="project" value="UniProtKB-KW"/>
</dbReference>
<dbReference type="PANTHER" id="PTHR21349:SF0">
    <property type="entry name" value="LARGE RIBOSOMAL SUBUNIT PROTEIN BL21M"/>
    <property type="match status" value="1"/>
</dbReference>
<dbReference type="InterPro" id="IPR001787">
    <property type="entry name" value="Ribosomal_bL21"/>
</dbReference>
<dbReference type="GO" id="GO:0005840">
    <property type="term" value="C:ribosome"/>
    <property type="evidence" value="ECO:0007669"/>
    <property type="project" value="UniProtKB-KW"/>
</dbReference>
<name>Q4JN52_9BACT</name>
<dbReference type="AlphaFoldDB" id="Q4JN52"/>
<comment type="function">
    <text evidence="6 7">This protein binds to 23S rRNA in the presence of protein L20.</text>
</comment>
<keyword evidence="5 6" id="KW-0687">Ribonucleoprotein</keyword>
<dbReference type="GO" id="GO:0005737">
    <property type="term" value="C:cytoplasm"/>
    <property type="evidence" value="ECO:0007669"/>
    <property type="project" value="UniProtKB-ARBA"/>
</dbReference>
<evidence type="ECO:0000256" key="7">
    <source>
        <dbReference type="RuleBase" id="RU000562"/>
    </source>
</evidence>
<keyword evidence="3 6" id="KW-0694">RNA-binding</keyword>
<comment type="subunit">
    <text evidence="6">Part of the 50S ribosomal subunit. Contacts protein L20.</text>
</comment>
<dbReference type="InterPro" id="IPR028909">
    <property type="entry name" value="bL21-like"/>
</dbReference>
<evidence type="ECO:0000256" key="3">
    <source>
        <dbReference type="ARBA" id="ARBA00022884"/>
    </source>
</evidence>
<dbReference type="GO" id="GO:0003735">
    <property type="term" value="F:structural constituent of ribosome"/>
    <property type="evidence" value="ECO:0007669"/>
    <property type="project" value="InterPro"/>
</dbReference>
<organism evidence="8">
    <name type="scientific">uncultured bacterium BAC13K9BAC</name>
    <dbReference type="NCBI Taxonomy" id="332979"/>
    <lineage>
        <taxon>Bacteria</taxon>
        <taxon>environmental samples</taxon>
    </lineage>
</organism>
<proteinExistence type="inferred from homology"/>
<dbReference type="NCBIfam" id="TIGR00061">
    <property type="entry name" value="L21"/>
    <property type="match status" value="1"/>
</dbReference>
<evidence type="ECO:0000256" key="5">
    <source>
        <dbReference type="ARBA" id="ARBA00023274"/>
    </source>
</evidence>
<dbReference type="SUPFAM" id="SSF141091">
    <property type="entry name" value="L21p-like"/>
    <property type="match status" value="1"/>
</dbReference>
<dbReference type="EMBL" id="DQ068067">
    <property type="protein sequence ID" value="AAY89945.1"/>
    <property type="molecule type" value="Genomic_DNA"/>
</dbReference>
<protein>
    <recommendedName>
        <fullName evidence="6">Large ribosomal subunit protein bL21</fullName>
    </recommendedName>
</protein>
<sequence length="102" mass="11862">MNAIIKQGGHQYNVSEGDVIRVDQISKPEGSKIELDKIIMAFDDKESVIEKKALKSLKIKATIQKHGRYPKIRIVKFKRRKHYMRTQGHRQGFSEIKIESIK</sequence>
<dbReference type="PANTHER" id="PTHR21349">
    <property type="entry name" value="50S RIBOSOMAL PROTEIN L21"/>
    <property type="match status" value="1"/>
</dbReference>